<name>A0ABR0SB37_9HYPO</name>
<dbReference type="Proteomes" id="UP001338125">
    <property type="component" value="Unassembled WGS sequence"/>
</dbReference>
<organism evidence="1 2">
    <name type="scientific">Cladobotryum mycophilum</name>
    <dbReference type="NCBI Taxonomy" id="491253"/>
    <lineage>
        <taxon>Eukaryota</taxon>
        <taxon>Fungi</taxon>
        <taxon>Dikarya</taxon>
        <taxon>Ascomycota</taxon>
        <taxon>Pezizomycotina</taxon>
        <taxon>Sordariomycetes</taxon>
        <taxon>Hypocreomycetidae</taxon>
        <taxon>Hypocreales</taxon>
        <taxon>Hypocreaceae</taxon>
        <taxon>Cladobotryum</taxon>
    </lineage>
</organism>
<dbReference type="EMBL" id="JAVFKD010000015">
    <property type="protein sequence ID" value="KAK5989379.1"/>
    <property type="molecule type" value="Genomic_DNA"/>
</dbReference>
<dbReference type="SUPFAM" id="SSF52047">
    <property type="entry name" value="RNI-like"/>
    <property type="match status" value="1"/>
</dbReference>
<reference evidence="1 2" key="1">
    <citation type="submission" date="2024-01" db="EMBL/GenBank/DDBJ databases">
        <title>Complete genome of Cladobotryum mycophilum ATHUM6906.</title>
        <authorList>
            <person name="Christinaki A.C."/>
            <person name="Myridakis A.I."/>
            <person name="Kouvelis V.N."/>
        </authorList>
    </citation>
    <scope>NUCLEOTIDE SEQUENCE [LARGE SCALE GENOMIC DNA]</scope>
    <source>
        <strain evidence="1 2">ATHUM6906</strain>
    </source>
</reference>
<sequence>MSSAPYFPNEILKLIFRQFCSHCCDQPVSISSLSFVDEALSHQSGCQTLSSLCLVSKRFQDIAQPLLYHKFIAGYRHDEPPAALHRQFISFTQTIIQRRDLSKIVEKVCIQMNLPRVSFSPGPSWQIRLRRPPPSPLPESTPNVEKILDTLRAAAHILAPSTFSQPDDASAGTKAHEEDKVKSLFSPMGGFGQLFNCESYLATELVLTLIALLPNATHAVLQTCGHLHSDEQNYLPLALQVFDQPNLAIKTMETDWSVPSLVRITHSTIHLENLHIHQCSRFPLGRIFTIPPMPNLKHLSLTHCRLDSPGLKYLIGQCTGKLYSFTYEPPGYGKTAHNNPLGHSAHYFSLKYIAGMLGNHCQTLKSLHLDYRHSTLKLSLSELRNFASLTHLFYGHYSLSYALNIFPSTNLSGPLLPHTLESLGFAGAEVFHQIRHESPTHPAPYYSTEPPFEDYRYEDEASFSRGLLDLAKAKQLFPGAFANLNNVYCISNQVPAVDVSTVTPIFASAGVKFRFRLDSEAHLKYYYH</sequence>
<accession>A0ABR0SB37</accession>
<dbReference type="InterPro" id="IPR032675">
    <property type="entry name" value="LRR_dom_sf"/>
</dbReference>
<comment type="caution">
    <text evidence="1">The sequence shown here is derived from an EMBL/GenBank/DDBJ whole genome shotgun (WGS) entry which is preliminary data.</text>
</comment>
<gene>
    <name evidence="1" type="ORF">PT974_10898</name>
</gene>
<proteinExistence type="predicted"/>
<protein>
    <recommendedName>
        <fullName evidence="3">F-box domain-containing protein</fullName>
    </recommendedName>
</protein>
<keyword evidence="2" id="KW-1185">Reference proteome</keyword>
<evidence type="ECO:0008006" key="3">
    <source>
        <dbReference type="Google" id="ProtNLM"/>
    </source>
</evidence>
<evidence type="ECO:0000313" key="2">
    <source>
        <dbReference type="Proteomes" id="UP001338125"/>
    </source>
</evidence>
<dbReference type="Gene3D" id="3.80.10.10">
    <property type="entry name" value="Ribonuclease Inhibitor"/>
    <property type="match status" value="1"/>
</dbReference>
<evidence type="ECO:0000313" key="1">
    <source>
        <dbReference type="EMBL" id="KAK5989379.1"/>
    </source>
</evidence>